<evidence type="ECO:0000313" key="3">
    <source>
        <dbReference type="Proteomes" id="UP001270362"/>
    </source>
</evidence>
<keyword evidence="1" id="KW-0812">Transmembrane</keyword>
<dbReference type="Proteomes" id="UP001270362">
    <property type="component" value="Unassembled WGS sequence"/>
</dbReference>
<name>A0AAE1CBM7_9PEZI</name>
<accession>A0AAE1CBM7</accession>
<dbReference type="AlphaFoldDB" id="A0AAE1CBM7"/>
<comment type="caution">
    <text evidence="2">The sequence shown here is derived from an EMBL/GenBank/DDBJ whole genome shotgun (WGS) entry which is preliminary data.</text>
</comment>
<proteinExistence type="predicted"/>
<keyword evidence="3" id="KW-1185">Reference proteome</keyword>
<keyword evidence="1" id="KW-0472">Membrane</keyword>
<evidence type="ECO:0000313" key="2">
    <source>
        <dbReference type="EMBL" id="KAK3687604.1"/>
    </source>
</evidence>
<feature type="transmembrane region" description="Helical" evidence="1">
    <location>
        <begin position="121"/>
        <end position="141"/>
    </location>
</feature>
<keyword evidence="1" id="KW-1133">Transmembrane helix</keyword>
<reference evidence="2" key="1">
    <citation type="journal article" date="2023" name="Mol. Phylogenet. Evol.">
        <title>Genome-scale phylogeny and comparative genomics of the fungal order Sordariales.</title>
        <authorList>
            <person name="Hensen N."/>
            <person name="Bonometti L."/>
            <person name="Westerberg I."/>
            <person name="Brannstrom I.O."/>
            <person name="Guillou S."/>
            <person name="Cros-Aarteil S."/>
            <person name="Calhoun S."/>
            <person name="Haridas S."/>
            <person name="Kuo A."/>
            <person name="Mondo S."/>
            <person name="Pangilinan J."/>
            <person name="Riley R."/>
            <person name="LaButti K."/>
            <person name="Andreopoulos B."/>
            <person name="Lipzen A."/>
            <person name="Chen C."/>
            <person name="Yan M."/>
            <person name="Daum C."/>
            <person name="Ng V."/>
            <person name="Clum A."/>
            <person name="Steindorff A."/>
            <person name="Ohm R.A."/>
            <person name="Martin F."/>
            <person name="Silar P."/>
            <person name="Natvig D.O."/>
            <person name="Lalanne C."/>
            <person name="Gautier V."/>
            <person name="Ament-Velasquez S.L."/>
            <person name="Kruys A."/>
            <person name="Hutchinson M.I."/>
            <person name="Powell A.J."/>
            <person name="Barry K."/>
            <person name="Miller A.N."/>
            <person name="Grigoriev I.V."/>
            <person name="Debuchy R."/>
            <person name="Gladieux P."/>
            <person name="Hiltunen Thoren M."/>
            <person name="Johannesson H."/>
        </authorList>
    </citation>
    <scope>NUCLEOTIDE SEQUENCE</scope>
    <source>
        <strain evidence="2">CBS 314.62</strain>
    </source>
</reference>
<evidence type="ECO:0000256" key="1">
    <source>
        <dbReference type="SAM" id="Phobius"/>
    </source>
</evidence>
<reference evidence="2" key="2">
    <citation type="submission" date="2023-06" db="EMBL/GenBank/DDBJ databases">
        <authorList>
            <consortium name="Lawrence Berkeley National Laboratory"/>
            <person name="Haridas S."/>
            <person name="Hensen N."/>
            <person name="Bonometti L."/>
            <person name="Westerberg I."/>
            <person name="Brannstrom I.O."/>
            <person name="Guillou S."/>
            <person name="Cros-Aarteil S."/>
            <person name="Calhoun S."/>
            <person name="Kuo A."/>
            <person name="Mondo S."/>
            <person name="Pangilinan J."/>
            <person name="Riley R."/>
            <person name="Labutti K."/>
            <person name="Andreopoulos B."/>
            <person name="Lipzen A."/>
            <person name="Chen C."/>
            <person name="Yanf M."/>
            <person name="Daum C."/>
            <person name="Ng V."/>
            <person name="Clum A."/>
            <person name="Steindorff A."/>
            <person name="Ohm R."/>
            <person name="Martin F."/>
            <person name="Silar P."/>
            <person name="Natvig D."/>
            <person name="Lalanne C."/>
            <person name="Gautier V."/>
            <person name="Ament-Velasquez S.L."/>
            <person name="Kruys A."/>
            <person name="Hutchinson M.I."/>
            <person name="Powell A.J."/>
            <person name="Barry K."/>
            <person name="Miller A.N."/>
            <person name="Grigoriev I.V."/>
            <person name="Debuchy R."/>
            <person name="Gladieux P."/>
            <person name="Thoren M.H."/>
            <person name="Johannesson H."/>
        </authorList>
    </citation>
    <scope>NUCLEOTIDE SEQUENCE</scope>
    <source>
        <strain evidence="2">CBS 314.62</strain>
    </source>
</reference>
<sequence>MGLSVRPGSSLGQVIGYAHGPGLFRDRTPTHHNVYSHVHLKKDHEHFIIGLHDTQIHIFHRISKQLLGKRRPDHLKKFYPTRTQKLDFPHVYTISIPVFILLSSVLKGTFSYFLLSVCRGVEMMGSTQFIFSCGLFFRFYFGVRNASSRRTGIQGLEFCRQTSLLGHQCWRWRGRCLLPFERADLYSTLIPTFFGSGLDHNNNTPPPSSPTSA</sequence>
<feature type="transmembrane region" description="Helical" evidence="1">
    <location>
        <begin position="91"/>
        <end position="115"/>
    </location>
</feature>
<dbReference type="EMBL" id="JAULSO010000002">
    <property type="protein sequence ID" value="KAK3687604.1"/>
    <property type="molecule type" value="Genomic_DNA"/>
</dbReference>
<protein>
    <submittedName>
        <fullName evidence="2">Uncharacterized protein</fullName>
    </submittedName>
</protein>
<gene>
    <name evidence="2" type="ORF">B0T22DRAFT_132912</name>
</gene>
<organism evidence="2 3">
    <name type="scientific">Podospora appendiculata</name>
    <dbReference type="NCBI Taxonomy" id="314037"/>
    <lineage>
        <taxon>Eukaryota</taxon>
        <taxon>Fungi</taxon>
        <taxon>Dikarya</taxon>
        <taxon>Ascomycota</taxon>
        <taxon>Pezizomycotina</taxon>
        <taxon>Sordariomycetes</taxon>
        <taxon>Sordariomycetidae</taxon>
        <taxon>Sordariales</taxon>
        <taxon>Podosporaceae</taxon>
        <taxon>Podospora</taxon>
    </lineage>
</organism>